<accession>A0A8I1B153</accession>
<dbReference type="AlphaFoldDB" id="A0A8I1B153"/>
<dbReference type="Proteomes" id="UP000645612">
    <property type="component" value="Unassembled WGS sequence"/>
</dbReference>
<organism evidence="1 2">
    <name type="scientific">Burkholderia cepacia</name>
    <name type="common">Pseudomonas cepacia</name>
    <dbReference type="NCBI Taxonomy" id="292"/>
    <lineage>
        <taxon>Bacteria</taxon>
        <taxon>Pseudomonadati</taxon>
        <taxon>Pseudomonadota</taxon>
        <taxon>Betaproteobacteria</taxon>
        <taxon>Burkholderiales</taxon>
        <taxon>Burkholderiaceae</taxon>
        <taxon>Burkholderia</taxon>
        <taxon>Burkholderia cepacia complex</taxon>
    </lineage>
</organism>
<dbReference type="RefSeq" id="WP_176129736.1">
    <property type="nucleotide sequence ID" value="NZ_CADDZZ010000002.1"/>
</dbReference>
<gene>
    <name evidence="1" type="ORF">JAO13_29710</name>
</gene>
<comment type="caution">
    <text evidence="1">The sequence shown here is derived from an EMBL/GenBank/DDBJ whole genome shotgun (WGS) entry which is preliminary data.</text>
</comment>
<protein>
    <submittedName>
        <fullName evidence="1">Uncharacterized protein</fullName>
    </submittedName>
</protein>
<name>A0A8I1B153_BURCE</name>
<reference evidence="1" key="1">
    <citation type="submission" date="2020-12" db="EMBL/GenBank/DDBJ databases">
        <title>Burkholderia cepacia complex in Mexico.</title>
        <authorList>
            <person name="Estrada P."/>
        </authorList>
    </citation>
    <scope>NUCLEOTIDE SEQUENCE</scope>
    <source>
        <strain evidence="1">871</strain>
    </source>
</reference>
<evidence type="ECO:0000313" key="2">
    <source>
        <dbReference type="Proteomes" id="UP000645612"/>
    </source>
</evidence>
<proteinExistence type="predicted"/>
<evidence type="ECO:0000313" key="1">
    <source>
        <dbReference type="EMBL" id="MBH9700626.1"/>
    </source>
</evidence>
<sequence length="171" mass="19629">MMTTVNELWLRINALRTNSKRKEVAEIAFALEYLSLTLSPLPDDIFSLYLKALSDTPTLPKRGMESFISGIYNDFDKLTAKQKKSLLETLINNSKLYGDENLRFSVGDMISRKYSIQVALDAFRRMWASGEKNSRLIAQFGANTLSLSLPKDGQERNELRKFEHEIDLEEK</sequence>
<dbReference type="EMBL" id="JAEDXG010000034">
    <property type="protein sequence ID" value="MBH9700626.1"/>
    <property type="molecule type" value="Genomic_DNA"/>
</dbReference>